<evidence type="ECO:0000313" key="2">
    <source>
        <dbReference type="EMBL" id="MZL70558.1"/>
    </source>
</evidence>
<dbReference type="SUPFAM" id="SSF46785">
    <property type="entry name" value="Winged helix' DNA-binding domain"/>
    <property type="match status" value="1"/>
</dbReference>
<dbReference type="RefSeq" id="WP_021659662.1">
    <property type="nucleotide sequence ID" value="NZ_FQVY01000003.1"/>
</dbReference>
<protein>
    <submittedName>
        <fullName evidence="3">DNA-binding transcriptional regulator, MarR family</fullName>
    </submittedName>
    <submittedName>
        <fullName evidence="2">MarR family transcriptional regulator</fullName>
    </submittedName>
</protein>
<dbReference type="PROSITE" id="PS50995">
    <property type="entry name" value="HTH_MARR_2"/>
    <property type="match status" value="1"/>
</dbReference>
<dbReference type="PANTHER" id="PTHR33164">
    <property type="entry name" value="TRANSCRIPTIONAL REGULATOR, MARR FAMILY"/>
    <property type="match status" value="1"/>
</dbReference>
<proteinExistence type="predicted"/>
<sequence length="150" mass="17074">MANPDPLQVAQLWHEVLMYSSTPEEVARYPELMGRSPLEMRLLLMAGAAPHLLLRDYLAALHIPKSTLTSALNRLEGQGYLRRVISPRDRRSFQLELGERGQAFLRSYLDYQRGMGERILGGLTPEEQRQLAALLQKVASYMLPRQEGAR</sequence>
<accession>A0AAQ1MEP7</accession>
<dbReference type="InterPro" id="IPR000835">
    <property type="entry name" value="HTH_MarR-typ"/>
</dbReference>
<dbReference type="GO" id="GO:0006950">
    <property type="term" value="P:response to stress"/>
    <property type="evidence" value="ECO:0007669"/>
    <property type="project" value="TreeGrafter"/>
</dbReference>
<evidence type="ECO:0000313" key="3">
    <source>
        <dbReference type="EMBL" id="SHG36690.1"/>
    </source>
</evidence>
<dbReference type="EMBL" id="WWVX01000008">
    <property type="protein sequence ID" value="MZL70558.1"/>
    <property type="molecule type" value="Genomic_DNA"/>
</dbReference>
<comment type="caution">
    <text evidence="3">The sequence shown here is derived from an EMBL/GenBank/DDBJ whole genome shotgun (WGS) entry which is preliminary data.</text>
</comment>
<evidence type="ECO:0000259" key="1">
    <source>
        <dbReference type="PROSITE" id="PS50995"/>
    </source>
</evidence>
<dbReference type="AlphaFoldDB" id="A0AAQ1MEP7"/>
<evidence type="ECO:0000313" key="4">
    <source>
        <dbReference type="Proteomes" id="UP000184089"/>
    </source>
</evidence>
<dbReference type="Proteomes" id="UP000184089">
    <property type="component" value="Unassembled WGS sequence"/>
</dbReference>
<dbReference type="PANTHER" id="PTHR33164:SF43">
    <property type="entry name" value="HTH-TYPE TRANSCRIPTIONAL REPRESSOR YETL"/>
    <property type="match status" value="1"/>
</dbReference>
<organism evidence="3 4">
    <name type="scientific">Bittarella massiliensis</name>
    <name type="common">ex Durand et al. 2017</name>
    <dbReference type="NCBI Taxonomy" id="1720313"/>
    <lineage>
        <taxon>Bacteria</taxon>
        <taxon>Bacillati</taxon>
        <taxon>Bacillota</taxon>
        <taxon>Clostridia</taxon>
        <taxon>Eubacteriales</taxon>
        <taxon>Oscillospiraceae</taxon>
        <taxon>Bittarella (ex Durand et al. 2017)</taxon>
    </lineage>
</organism>
<name>A0AAQ1MEP7_9FIRM</name>
<dbReference type="GO" id="GO:0003677">
    <property type="term" value="F:DNA binding"/>
    <property type="evidence" value="ECO:0007669"/>
    <property type="project" value="UniProtKB-KW"/>
</dbReference>
<keyword evidence="5" id="KW-1185">Reference proteome</keyword>
<keyword evidence="3" id="KW-0238">DNA-binding</keyword>
<dbReference type="PRINTS" id="PR00598">
    <property type="entry name" value="HTHMARR"/>
</dbReference>
<dbReference type="GO" id="GO:0003700">
    <property type="term" value="F:DNA-binding transcription factor activity"/>
    <property type="evidence" value="ECO:0007669"/>
    <property type="project" value="InterPro"/>
</dbReference>
<reference evidence="3" key="1">
    <citation type="submission" date="2016-11" db="EMBL/GenBank/DDBJ databases">
        <authorList>
            <person name="Varghese N."/>
            <person name="Submissions S."/>
        </authorList>
    </citation>
    <scope>NUCLEOTIDE SEQUENCE</scope>
    <source>
        <strain evidence="3">DSM 4029</strain>
    </source>
</reference>
<dbReference type="EMBL" id="FQVY01000003">
    <property type="protein sequence ID" value="SHG36690.1"/>
    <property type="molecule type" value="Genomic_DNA"/>
</dbReference>
<evidence type="ECO:0000313" key="5">
    <source>
        <dbReference type="Proteomes" id="UP000474718"/>
    </source>
</evidence>
<feature type="domain" description="HTH marR-type" evidence="1">
    <location>
        <begin position="9"/>
        <end position="140"/>
    </location>
</feature>
<gene>
    <name evidence="2" type="ORF">GT747_12445</name>
    <name evidence="3" type="ORF">SAMN05444424_2264</name>
</gene>
<dbReference type="SMART" id="SM00347">
    <property type="entry name" value="HTH_MARR"/>
    <property type="match status" value="1"/>
</dbReference>
<dbReference type="Pfam" id="PF12802">
    <property type="entry name" value="MarR_2"/>
    <property type="match status" value="1"/>
</dbReference>
<dbReference type="InterPro" id="IPR036390">
    <property type="entry name" value="WH_DNA-bd_sf"/>
</dbReference>
<reference evidence="2 5" key="3">
    <citation type="journal article" date="2019" name="Nat. Med.">
        <title>A library of human gut bacterial isolates paired with longitudinal multiomics data enables mechanistic microbiome research.</title>
        <authorList>
            <person name="Poyet M."/>
            <person name="Groussin M."/>
            <person name="Gibbons S.M."/>
            <person name="Avila-Pacheco J."/>
            <person name="Jiang X."/>
            <person name="Kearney S.M."/>
            <person name="Perrotta A.R."/>
            <person name="Berdy B."/>
            <person name="Zhao S."/>
            <person name="Lieberman T.D."/>
            <person name="Swanson P.K."/>
            <person name="Smith M."/>
            <person name="Roesemann S."/>
            <person name="Alexander J.E."/>
            <person name="Rich S.A."/>
            <person name="Livny J."/>
            <person name="Vlamakis H."/>
            <person name="Clish C."/>
            <person name="Bullock K."/>
            <person name="Deik A."/>
            <person name="Scott J."/>
            <person name="Pierce K.A."/>
            <person name="Xavier R.J."/>
            <person name="Alm E.J."/>
        </authorList>
    </citation>
    <scope>NUCLEOTIDE SEQUENCE [LARGE SCALE GENOMIC DNA]</scope>
    <source>
        <strain evidence="2 5">BIOML-A2</strain>
    </source>
</reference>
<dbReference type="Gene3D" id="1.10.10.10">
    <property type="entry name" value="Winged helix-like DNA-binding domain superfamily/Winged helix DNA-binding domain"/>
    <property type="match status" value="1"/>
</dbReference>
<reference evidence="4" key="2">
    <citation type="submission" date="2016-11" db="EMBL/GenBank/DDBJ databases">
        <authorList>
            <person name="Jaros S."/>
            <person name="Januszkiewicz K."/>
            <person name="Wedrychowicz H."/>
        </authorList>
    </citation>
    <scope>NUCLEOTIDE SEQUENCE [LARGE SCALE GENOMIC DNA]</scope>
    <source>
        <strain evidence="4">DSM 4029</strain>
    </source>
</reference>
<dbReference type="InterPro" id="IPR039422">
    <property type="entry name" value="MarR/SlyA-like"/>
</dbReference>
<dbReference type="Proteomes" id="UP000474718">
    <property type="component" value="Unassembled WGS sequence"/>
</dbReference>
<dbReference type="InterPro" id="IPR036388">
    <property type="entry name" value="WH-like_DNA-bd_sf"/>
</dbReference>